<reference evidence="2 3" key="1">
    <citation type="submission" date="2019-08" db="EMBL/GenBank/DDBJ databases">
        <title>Acetobacter oryzioeni sp. nov., isolated from Korean rice wine vinegar.</title>
        <authorList>
            <person name="Baek J.H."/>
            <person name="Kim K.H."/>
            <person name="Jeon C.O."/>
            <person name="Han D.M."/>
        </authorList>
    </citation>
    <scope>NUCLEOTIDE SEQUENCE [LARGE SCALE GENOMIC DNA]</scope>
    <source>
        <strain evidence="2 3">B6</strain>
    </source>
</reference>
<name>A0A5B9GP50_9PROT</name>
<dbReference type="Proteomes" id="UP000287027">
    <property type="component" value="Chromosome"/>
</dbReference>
<dbReference type="KEGG" id="aoy:EOV40_006480"/>
<keyword evidence="1" id="KW-0175">Coiled coil</keyword>
<dbReference type="EMBL" id="CP042808">
    <property type="protein sequence ID" value="QEE85405.1"/>
    <property type="molecule type" value="Genomic_DNA"/>
</dbReference>
<feature type="coiled-coil region" evidence="1">
    <location>
        <begin position="107"/>
        <end position="155"/>
    </location>
</feature>
<evidence type="ECO:0000256" key="1">
    <source>
        <dbReference type="SAM" id="Coils"/>
    </source>
</evidence>
<keyword evidence="3" id="KW-1185">Reference proteome</keyword>
<protein>
    <recommendedName>
        <fullName evidence="4">Flagellar FliJ protein</fullName>
    </recommendedName>
</protein>
<dbReference type="AlphaFoldDB" id="A0A5B9GP50"/>
<dbReference type="RefSeq" id="WP_128105400.1">
    <property type="nucleotide sequence ID" value="NZ_CP042808.1"/>
</dbReference>
<organism evidence="2 3">
    <name type="scientific">Acetobacter oryzoeni</name>
    <dbReference type="NCBI Taxonomy" id="2500548"/>
    <lineage>
        <taxon>Bacteria</taxon>
        <taxon>Pseudomonadati</taxon>
        <taxon>Pseudomonadota</taxon>
        <taxon>Alphaproteobacteria</taxon>
        <taxon>Acetobacterales</taxon>
        <taxon>Acetobacteraceae</taxon>
        <taxon>Acetobacter</taxon>
    </lineage>
</organism>
<evidence type="ECO:0008006" key="4">
    <source>
        <dbReference type="Google" id="ProtNLM"/>
    </source>
</evidence>
<proteinExistence type="predicted"/>
<accession>A0A5B9GP50</accession>
<evidence type="ECO:0000313" key="2">
    <source>
        <dbReference type="EMBL" id="QEE85405.1"/>
    </source>
</evidence>
<evidence type="ECO:0000313" key="3">
    <source>
        <dbReference type="Proteomes" id="UP000287027"/>
    </source>
</evidence>
<gene>
    <name evidence="2" type="ORF">EOV40_006480</name>
</gene>
<sequence length="171" mass="19726">MAEPDRLKLWQVTRLARIQAFREEEASRELTAARQQLAQAQQQMADAAAAYEKDVAKQAMARHQRWQHCVGRELNGATVRALHAEDNAGLASIKQHAVTHKKAGQHTKQAESVLKNAEHALAHARKTTARRDKLKLQIQREYRQHERLREEILRDEHSQMLFVHRAEDHSV</sequence>
<feature type="coiled-coil region" evidence="1">
    <location>
        <begin position="23"/>
        <end position="50"/>
    </location>
</feature>